<accession>A0AAX1YC78</accession>
<evidence type="ECO:0000256" key="1">
    <source>
        <dbReference type="PROSITE-ProRule" id="PRU00420"/>
    </source>
</evidence>
<protein>
    <submittedName>
        <fullName evidence="2">PTS system glucitol/sorbitol-specific transporter subunit IIA</fullName>
    </submittedName>
</protein>
<dbReference type="InterPro" id="IPR036665">
    <property type="entry name" value="PTS_IIA_glucitol/sorbitol_sf"/>
</dbReference>
<dbReference type="Gene3D" id="2.40.33.40">
    <property type="entry name" value="Phosphotransferase system, glucitol/sorbitol-specific IIA component"/>
    <property type="match status" value="1"/>
</dbReference>
<evidence type="ECO:0000313" key="2">
    <source>
        <dbReference type="EMBL" id="RSI58698.1"/>
    </source>
</evidence>
<dbReference type="GO" id="GO:0009401">
    <property type="term" value="P:phosphoenolpyruvate-dependent sugar phosphotransferase system"/>
    <property type="evidence" value="ECO:0007669"/>
    <property type="project" value="InterPro"/>
</dbReference>
<sequence>MEKIFDATIVQVGPEAESMIEGANMFILFGEGAPADLAEFCFTMDNHELSGSIHPGSIMKIDGVDLPVTAVGNLVEKNLSALGHISVTLDGMQEESLPGTLHVSAVNAPVLKLHSSVQIFS</sequence>
<dbReference type="PANTHER" id="PTHR40398:SF1">
    <property type="entry name" value="PTS SYSTEM GLUCITOL_SORBITOL-SPECIFIC EIIA COMPONENT"/>
    <property type="match status" value="1"/>
</dbReference>
<comment type="caution">
    <text evidence="2">The sequence shown here is derived from an EMBL/GenBank/DDBJ whole genome shotgun (WGS) entry which is preliminary data.</text>
</comment>
<proteinExistence type="predicted"/>
<dbReference type="InterPro" id="IPR004716">
    <property type="entry name" value="PTS_IIA_glucitol/sorbitol-sp"/>
</dbReference>
<gene>
    <name evidence="2" type="ORF">D8867_04235</name>
</gene>
<reference evidence="2 3" key="1">
    <citation type="submission" date="2018-11" db="EMBL/GenBank/DDBJ databases">
        <title>Species Designations Belie Phenotypic and Genotypic Heterogeneity in Oral Streptococci.</title>
        <authorList>
            <person name="Velsko I."/>
        </authorList>
    </citation>
    <scope>NUCLEOTIDE SEQUENCE [LARGE SCALE GENOMIC DNA]</scope>
    <source>
        <strain evidence="2 3">BCC42</strain>
    </source>
</reference>
<comment type="caution">
    <text evidence="1">Lacks conserved residue(s) required for the propagation of feature annotation.</text>
</comment>
<dbReference type="AlphaFoldDB" id="A0AAX1YC78"/>
<dbReference type="GO" id="GO:0016301">
    <property type="term" value="F:kinase activity"/>
    <property type="evidence" value="ECO:0007669"/>
    <property type="project" value="TreeGrafter"/>
</dbReference>
<name>A0AAX1YC78_STRSL</name>
<dbReference type="GO" id="GO:0005737">
    <property type="term" value="C:cytoplasm"/>
    <property type="evidence" value="ECO:0007669"/>
    <property type="project" value="InterPro"/>
</dbReference>
<dbReference type="Pfam" id="PF03829">
    <property type="entry name" value="PTSIIA_gutA"/>
    <property type="match status" value="1"/>
</dbReference>
<dbReference type="GO" id="GO:0008982">
    <property type="term" value="F:protein-N(PI)-phosphohistidine-sugar phosphotransferase activity"/>
    <property type="evidence" value="ECO:0007669"/>
    <property type="project" value="InterPro"/>
</dbReference>
<organism evidence="2 3">
    <name type="scientific">Streptococcus salivarius</name>
    <dbReference type="NCBI Taxonomy" id="1304"/>
    <lineage>
        <taxon>Bacteria</taxon>
        <taxon>Bacillati</taxon>
        <taxon>Bacillota</taxon>
        <taxon>Bacilli</taxon>
        <taxon>Lactobacillales</taxon>
        <taxon>Streptococcaceae</taxon>
        <taxon>Streptococcus</taxon>
    </lineage>
</organism>
<dbReference type="RefSeq" id="WP_073686594.1">
    <property type="nucleotide sequence ID" value="NZ_CP145856.1"/>
</dbReference>
<dbReference type="PANTHER" id="PTHR40398">
    <property type="entry name" value="PTS SYSTEM GLUCITOL/SORBITOL-SPECIFIC EIIA COMPONENT"/>
    <property type="match status" value="1"/>
</dbReference>
<dbReference type="EMBL" id="RJNF01000008">
    <property type="protein sequence ID" value="RSI58698.1"/>
    <property type="molecule type" value="Genomic_DNA"/>
</dbReference>
<dbReference type="Proteomes" id="UP000273998">
    <property type="component" value="Unassembled WGS sequence"/>
</dbReference>
<evidence type="ECO:0000313" key="3">
    <source>
        <dbReference type="Proteomes" id="UP000273998"/>
    </source>
</evidence>
<dbReference type="SUPFAM" id="SSF141530">
    <property type="entry name" value="PTSIIA/GutA-like"/>
    <property type="match status" value="1"/>
</dbReference>
<dbReference type="PROSITE" id="PS51097">
    <property type="entry name" value="PTS_EIIA_TYPE_5"/>
    <property type="match status" value="1"/>
</dbReference>